<dbReference type="EMBL" id="CP007509">
    <property type="protein sequence ID" value="AHY41829.1"/>
    <property type="molecule type" value="Genomic_DNA"/>
</dbReference>
<evidence type="ECO:0000256" key="6">
    <source>
        <dbReference type="ARBA" id="ARBA00022723"/>
    </source>
</evidence>
<evidence type="ECO:0000256" key="7">
    <source>
        <dbReference type="ARBA" id="ARBA00022833"/>
    </source>
</evidence>
<evidence type="ECO:0000256" key="10">
    <source>
        <dbReference type="HAMAP-Rule" id="MF_00067"/>
    </source>
</evidence>
<comment type="subcellular location">
    <subcellularLocation>
        <location evidence="3 10">Cytoplasm</location>
    </subcellularLocation>
</comment>
<proteinExistence type="inferred from homology"/>
<evidence type="ECO:0000259" key="11">
    <source>
        <dbReference type="PROSITE" id="PS51464"/>
    </source>
</evidence>
<dbReference type="Pfam" id="PF13580">
    <property type="entry name" value="SIS_2"/>
    <property type="match status" value="1"/>
</dbReference>
<dbReference type="InterPro" id="IPR001347">
    <property type="entry name" value="SIS_dom"/>
</dbReference>
<feature type="binding site" evidence="10">
    <location>
        <position position="64"/>
    </location>
    <ligand>
        <name>substrate</name>
    </ligand>
</feature>
<dbReference type="InterPro" id="IPR046348">
    <property type="entry name" value="SIS_dom_sf"/>
</dbReference>
<comment type="similarity">
    <text evidence="4 10">Belongs to the SIS family. GmhA subfamily.</text>
</comment>
<feature type="binding site" evidence="10">
    <location>
        <position position="182"/>
    </location>
    <ligand>
        <name>Zn(2+)</name>
        <dbReference type="ChEBI" id="CHEBI:29105"/>
    </ligand>
</feature>
<feature type="binding site" evidence="10">
    <location>
        <position position="174"/>
    </location>
    <ligand>
        <name>Zn(2+)</name>
        <dbReference type="ChEBI" id="CHEBI:29105"/>
    </ligand>
</feature>
<dbReference type="InterPro" id="IPR035461">
    <property type="entry name" value="GmhA/DiaA"/>
</dbReference>
<dbReference type="GO" id="GO:0008968">
    <property type="term" value="F:D-sedoheptulose 7-phosphate isomerase activity"/>
    <property type="evidence" value="ECO:0007669"/>
    <property type="project" value="UniProtKB-UniRule"/>
</dbReference>
<dbReference type="PANTHER" id="PTHR30390:SF6">
    <property type="entry name" value="DNAA INITIATOR-ASSOCIATING PROTEIN DIAA"/>
    <property type="match status" value="1"/>
</dbReference>
<dbReference type="UniPathway" id="UPA00041">
    <property type="reaction ID" value="UER00436"/>
</dbReference>
<feature type="binding site" evidence="10">
    <location>
        <position position="64"/>
    </location>
    <ligand>
        <name>Zn(2+)</name>
        <dbReference type="ChEBI" id="CHEBI:29105"/>
    </ligand>
</feature>
<dbReference type="GO" id="GO:0097367">
    <property type="term" value="F:carbohydrate derivative binding"/>
    <property type="evidence" value="ECO:0007669"/>
    <property type="project" value="InterPro"/>
</dbReference>
<evidence type="ECO:0000313" key="12">
    <source>
        <dbReference type="EMBL" id="AHY41829.1"/>
    </source>
</evidence>
<dbReference type="GO" id="GO:0005975">
    <property type="term" value="P:carbohydrate metabolic process"/>
    <property type="evidence" value="ECO:0007669"/>
    <property type="project" value="UniProtKB-UniRule"/>
</dbReference>
<dbReference type="PATRIC" id="fig|316.97.peg.980"/>
<comment type="catalytic activity">
    <reaction evidence="1 10">
        <text>2 D-sedoheptulose 7-phosphate = D-glycero-alpha-D-manno-heptose 7-phosphate + D-glycero-beta-D-manno-heptose 7-phosphate</text>
        <dbReference type="Rhea" id="RHEA:27489"/>
        <dbReference type="ChEBI" id="CHEBI:57483"/>
        <dbReference type="ChEBI" id="CHEBI:60203"/>
        <dbReference type="ChEBI" id="CHEBI:60204"/>
        <dbReference type="EC" id="5.3.1.28"/>
    </reaction>
</comment>
<feature type="binding site" evidence="10">
    <location>
        <position position="60"/>
    </location>
    <ligand>
        <name>Zn(2+)</name>
        <dbReference type="ChEBI" id="CHEBI:29105"/>
    </ligand>
</feature>
<feature type="domain" description="SIS" evidence="11">
    <location>
        <begin position="36"/>
        <end position="197"/>
    </location>
</feature>
<comment type="pathway">
    <text evidence="10">Carbohydrate biosynthesis; D-glycero-D-manno-heptose 7-phosphate biosynthesis; D-glycero-alpha-D-manno-heptose 7-phosphate and D-glycero-beta-D-manno-heptose 7-phosphate from sedoheptulose 7-phosphate: step 1/1.</text>
</comment>
<dbReference type="PROSITE" id="PS51464">
    <property type="entry name" value="SIS"/>
    <property type="match status" value="1"/>
</dbReference>
<keyword evidence="8 10" id="KW-0413">Isomerase</keyword>
<dbReference type="SUPFAM" id="SSF53697">
    <property type="entry name" value="SIS domain"/>
    <property type="match status" value="1"/>
</dbReference>
<protein>
    <recommendedName>
        <fullName evidence="10">Phosphoheptose isomerase</fullName>
        <ecNumber evidence="10">5.3.1.28</ecNumber>
    </recommendedName>
    <alternativeName>
        <fullName evidence="10">Sedoheptulose 7-phosphate isomerase</fullName>
    </alternativeName>
</protein>
<sequence>MDMQTRIRQLFQASIETKQQAMEVLAPSIEQAGQVMVNALLSEGKILTCGNGGSAGDAQHFSSELLNRFERERPSLPAIALTTDSSTITSIANDYSYNEVFSKQIRALGQPGDVLLAISTSGNSANVIQAIQAAHDREMLVVALTGRDGGGMASLLLPEDVEIRVPAKVTARIQEVHLLTIHCLCDLIDNQLFGSEE</sequence>
<evidence type="ECO:0000256" key="9">
    <source>
        <dbReference type="ARBA" id="ARBA00023277"/>
    </source>
</evidence>
<gene>
    <name evidence="10" type="primary">gmhA</name>
    <name evidence="12" type="ORF">UIB01_04815</name>
</gene>
<keyword evidence="7 10" id="KW-0862">Zinc</keyword>
<evidence type="ECO:0000256" key="8">
    <source>
        <dbReference type="ARBA" id="ARBA00023235"/>
    </source>
</evidence>
<feature type="binding site" evidence="10">
    <location>
        <begin position="51"/>
        <end position="53"/>
    </location>
    <ligand>
        <name>substrate</name>
    </ligand>
</feature>
<dbReference type="Gene3D" id="3.40.50.10490">
    <property type="entry name" value="Glucose-6-phosphate isomerase like protein, domain 1"/>
    <property type="match status" value="1"/>
</dbReference>
<dbReference type="GO" id="GO:0005737">
    <property type="term" value="C:cytoplasm"/>
    <property type="evidence" value="ECO:0007669"/>
    <property type="project" value="UniProtKB-SubCell"/>
</dbReference>
<evidence type="ECO:0000256" key="2">
    <source>
        <dbReference type="ARBA" id="ARBA00003172"/>
    </source>
</evidence>
<keyword evidence="9 10" id="KW-0119">Carbohydrate metabolism</keyword>
<reference evidence="12 13" key="1">
    <citation type="submission" date="2014-03" db="EMBL/GenBank/DDBJ databases">
        <title>Complete genome sequence of Pseudomonas stutzeri 19SMN4.</title>
        <authorList>
            <person name="Brunet-Galmes I."/>
            <person name="Nogales B."/>
            <person name="Busquets A."/>
            <person name="Pena A."/>
            <person name="Gomila M."/>
            <person name="Garcia-Valdes E."/>
            <person name="Lalucat J."/>
            <person name="Bennasar A."/>
            <person name="Bosch R."/>
        </authorList>
    </citation>
    <scope>NUCLEOTIDE SEQUENCE [LARGE SCALE GENOMIC DNA]</scope>
    <source>
        <strain evidence="12 13">19SMN4</strain>
    </source>
</reference>
<dbReference type="Proteomes" id="UP000025238">
    <property type="component" value="Chromosome"/>
</dbReference>
<evidence type="ECO:0000256" key="1">
    <source>
        <dbReference type="ARBA" id="ARBA00000348"/>
    </source>
</evidence>
<name>A0A023WPU7_STUST</name>
<evidence type="ECO:0000313" key="13">
    <source>
        <dbReference type="Proteomes" id="UP000025238"/>
    </source>
</evidence>
<dbReference type="CDD" id="cd05006">
    <property type="entry name" value="SIS_GmhA"/>
    <property type="match status" value="1"/>
</dbReference>
<comment type="miscellaneous">
    <text evidence="10">The reaction produces a racemic mixture of D-glycero-alpha-D-manno-heptose 7-phosphate and D-glycero-beta-D-manno-heptose 7-phosphate.</text>
</comment>
<accession>A0A023WPU7</accession>
<dbReference type="EC" id="5.3.1.28" evidence="10"/>
<keyword evidence="5 10" id="KW-0963">Cytoplasm</keyword>
<evidence type="ECO:0000256" key="5">
    <source>
        <dbReference type="ARBA" id="ARBA00022490"/>
    </source>
</evidence>
<feature type="binding site" evidence="10">
    <location>
        <begin position="119"/>
        <end position="121"/>
    </location>
    <ligand>
        <name>substrate</name>
    </ligand>
</feature>
<dbReference type="NCBIfam" id="NF010546">
    <property type="entry name" value="PRK13936.1"/>
    <property type="match status" value="1"/>
</dbReference>
<dbReference type="HAMAP" id="MF_00067">
    <property type="entry name" value="GmhA"/>
    <property type="match status" value="1"/>
</dbReference>
<comment type="cofactor">
    <cofactor evidence="10">
        <name>Zn(2+)</name>
        <dbReference type="ChEBI" id="CHEBI:29105"/>
    </cofactor>
    <text evidence="10">Binds 1 zinc ion per subunit.</text>
</comment>
<keyword evidence="6 10" id="KW-0479">Metal-binding</keyword>
<dbReference type="InterPro" id="IPR004515">
    <property type="entry name" value="Phosphoheptose_Isoase"/>
</dbReference>
<dbReference type="PANTHER" id="PTHR30390">
    <property type="entry name" value="SEDOHEPTULOSE 7-PHOSPHATE ISOMERASE / DNAA INITIATOR-ASSOCIATING FACTOR FOR REPLICATION INITIATION"/>
    <property type="match status" value="1"/>
</dbReference>
<evidence type="ECO:0000256" key="3">
    <source>
        <dbReference type="ARBA" id="ARBA00004496"/>
    </source>
</evidence>
<evidence type="ECO:0000256" key="4">
    <source>
        <dbReference type="ARBA" id="ARBA00009894"/>
    </source>
</evidence>
<comment type="subunit">
    <text evidence="10">Homotetramer.</text>
</comment>
<comment type="function">
    <text evidence="2 10">Catalyzes the isomerization of sedoheptulose 7-phosphate in D-glycero-D-manno-heptose 7-phosphate.</text>
</comment>
<organism evidence="12 13">
    <name type="scientific">Stutzerimonas stutzeri</name>
    <name type="common">Pseudomonas stutzeri</name>
    <dbReference type="NCBI Taxonomy" id="316"/>
    <lineage>
        <taxon>Bacteria</taxon>
        <taxon>Pseudomonadati</taxon>
        <taxon>Pseudomonadota</taxon>
        <taxon>Gammaproteobacteria</taxon>
        <taxon>Pseudomonadales</taxon>
        <taxon>Pseudomonadaceae</taxon>
        <taxon>Stutzerimonas</taxon>
    </lineage>
</organism>
<dbReference type="OrthoDB" id="9810929at2"/>
<dbReference type="GO" id="GO:2001061">
    <property type="term" value="P:D-glycero-D-manno-heptose 7-phosphate biosynthetic process"/>
    <property type="evidence" value="ECO:0007669"/>
    <property type="project" value="UniProtKB-UniPathway"/>
</dbReference>
<dbReference type="InterPro" id="IPR050099">
    <property type="entry name" value="SIS_GmhA/DiaA_subfam"/>
</dbReference>
<feature type="binding site" evidence="10">
    <location>
        <position position="124"/>
    </location>
    <ligand>
        <name>substrate</name>
    </ligand>
</feature>
<dbReference type="KEGG" id="pstu:UIB01_04815"/>
<dbReference type="GO" id="GO:0008270">
    <property type="term" value="F:zinc ion binding"/>
    <property type="evidence" value="ECO:0007669"/>
    <property type="project" value="UniProtKB-UniRule"/>
</dbReference>
<feature type="binding site" evidence="10">
    <location>
        <begin position="93"/>
        <end position="94"/>
    </location>
    <ligand>
        <name>substrate</name>
    </ligand>
</feature>
<feature type="binding site" evidence="10">
    <location>
        <position position="174"/>
    </location>
    <ligand>
        <name>substrate</name>
    </ligand>
</feature>
<dbReference type="AlphaFoldDB" id="A0A023WPU7"/>